<dbReference type="GO" id="GO:0000278">
    <property type="term" value="P:mitotic cell cycle"/>
    <property type="evidence" value="ECO:0007669"/>
    <property type="project" value="UniProtKB-ARBA"/>
</dbReference>
<comment type="subcellular location">
    <subcellularLocation>
        <location evidence="2">Endomembrane system</location>
    </subcellularLocation>
    <subcellularLocation>
        <location evidence="1">Membrane</location>
        <topology evidence="1">Multi-pass membrane protein</topology>
    </subcellularLocation>
</comment>
<dbReference type="GO" id="GO:0005768">
    <property type="term" value="C:endosome"/>
    <property type="evidence" value="ECO:0007669"/>
    <property type="project" value="TreeGrafter"/>
</dbReference>
<keyword evidence="5 14" id="KW-0812">Transmembrane</keyword>
<dbReference type="OrthoDB" id="3045089at2759"/>
<proteinExistence type="predicted"/>
<dbReference type="GO" id="GO:0008270">
    <property type="term" value="F:zinc ion binding"/>
    <property type="evidence" value="ECO:0007669"/>
    <property type="project" value="UniProtKB-KW"/>
</dbReference>
<evidence type="ECO:0000256" key="12">
    <source>
        <dbReference type="PROSITE-ProRule" id="PRU00175"/>
    </source>
</evidence>
<name>A0A6P5ZLU4_DURZI</name>
<feature type="region of interest" description="Disordered" evidence="13">
    <location>
        <begin position="1"/>
        <end position="70"/>
    </location>
</feature>
<dbReference type="InterPro" id="IPR013083">
    <property type="entry name" value="Znf_RING/FYVE/PHD"/>
</dbReference>
<keyword evidence="4" id="KW-0808">Transferase</keyword>
<evidence type="ECO:0000256" key="10">
    <source>
        <dbReference type="ARBA" id="ARBA00022989"/>
    </source>
</evidence>
<evidence type="ECO:0000313" key="17">
    <source>
        <dbReference type="RefSeq" id="XP_022753799.1"/>
    </source>
</evidence>
<evidence type="ECO:0000256" key="4">
    <source>
        <dbReference type="ARBA" id="ARBA00022679"/>
    </source>
</evidence>
<dbReference type="PROSITE" id="PS50089">
    <property type="entry name" value="ZF_RING_2"/>
    <property type="match status" value="1"/>
</dbReference>
<feature type="domain" description="RING-type" evidence="15">
    <location>
        <begin position="427"/>
        <end position="466"/>
    </location>
</feature>
<evidence type="ECO:0000256" key="9">
    <source>
        <dbReference type="ARBA" id="ARBA00022833"/>
    </source>
</evidence>
<evidence type="ECO:0000256" key="6">
    <source>
        <dbReference type="ARBA" id="ARBA00022723"/>
    </source>
</evidence>
<evidence type="ECO:0000313" key="16">
    <source>
        <dbReference type="Proteomes" id="UP000515121"/>
    </source>
</evidence>
<dbReference type="InterPro" id="IPR001841">
    <property type="entry name" value="Znf_RING"/>
</dbReference>
<evidence type="ECO:0000256" key="13">
    <source>
        <dbReference type="SAM" id="MobiDB-lite"/>
    </source>
</evidence>
<comment type="pathway">
    <text evidence="3">Protein modification; protein ubiquitination.</text>
</comment>
<evidence type="ECO:0000256" key="2">
    <source>
        <dbReference type="ARBA" id="ARBA00004308"/>
    </source>
</evidence>
<accession>A0A6P5ZLU4</accession>
<keyword evidence="10 14" id="KW-1133">Transmembrane helix</keyword>
<keyword evidence="7 12" id="KW-0863">Zinc-finger</keyword>
<dbReference type="KEGG" id="dzi:111302127"/>
<feature type="compositionally biased region" description="Low complexity" evidence="13">
    <location>
        <begin position="10"/>
        <end position="19"/>
    </location>
</feature>
<sequence length="478" mass="53486">MEHSPEHSQHAPAPSSSSSFIVTNLPSSSSSSSGVYEGEEEENNGHRNDENLQHHHHQHQEQQQHQQSSGVSYHLNISISAAARIDMRDDIWSCVIVLITFWSFASMTLILGYYGSVTLQLGPNCSRLMQPNSVFVQSIQVEELDKRKPGLMLYGLERPPPSDVEISWIETHDAFVPANFRKWLFFLNKGSKVNISYTIKSAGSSPLSLVIAQGKESFLDWVEDPSYPTTSLSWNIINGSGKIQQEIPKSSNYYIAVGNLNSEEVEIQLKFSINALIYDTTQAYYRCSLGDHLCTLKLYLLGEAAAVLSSPGRSEETPNSIWYVKVTYGPRWITYFVGSGVMTILILLALRFCKMFQTRDGPRLNAGEMESERAPLLPAKDDDISSWGSSYESVSHDEEDLEQWLAVTSVQGKPLNEGESNNPRHLCVICFDAPRDCFFLPCGHCATCFTCGTRIAEDAGTCPICRRKMKKVRKVFTV</sequence>
<evidence type="ECO:0000256" key="8">
    <source>
        <dbReference type="ARBA" id="ARBA00022786"/>
    </source>
</evidence>
<dbReference type="InterPro" id="IPR032008">
    <property type="entry name" value="APD1-4_N"/>
</dbReference>
<evidence type="ECO:0000256" key="11">
    <source>
        <dbReference type="ARBA" id="ARBA00023136"/>
    </source>
</evidence>
<dbReference type="Pfam" id="PF13920">
    <property type="entry name" value="zf-C3HC4_3"/>
    <property type="match status" value="1"/>
</dbReference>
<evidence type="ECO:0000256" key="14">
    <source>
        <dbReference type="SAM" id="Phobius"/>
    </source>
</evidence>
<dbReference type="Gene3D" id="3.30.40.10">
    <property type="entry name" value="Zinc/RING finger domain, C3HC4 (zinc finger)"/>
    <property type="match status" value="1"/>
</dbReference>
<dbReference type="GO" id="GO:0009705">
    <property type="term" value="C:plant-type vacuole membrane"/>
    <property type="evidence" value="ECO:0007669"/>
    <property type="project" value="TreeGrafter"/>
</dbReference>
<evidence type="ECO:0000256" key="1">
    <source>
        <dbReference type="ARBA" id="ARBA00004141"/>
    </source>
</evidence>
<dbReference type="SMART" id="SM00184">
    <property type="entry name" value="RING"/>
    <property type="match status" value="1"/>
</dbReference>
<feature type="transmembrane region" description="Helical" evidence="14">
    <location>
        <begin position="91"/>
        <end position="115"/>
    </location>
</feature>
<evidence type="ECO:0000259" key="15">
    <source>
        <dbReference type="PROSITE" id="PS50089"/>
    </source>
</evidence>
<dbReference type="PANTHER" id="PTHR46858">
    <property type="entry name" value="OS05G0521000 PROTEIN"/>
    <property type="match status" value="1"/>
</dbReference>
<organism evidence="16 17">
    <name type="scientific">Durio zibethinus</name>
    <name type="common">Durian</name>
    <dbReference type="NCBI Taxonomy" id="66656"/>
    <lineage>
        <taxon>Eukaryota</taxon>
        <taxon>Viridiplantae</taxon>
        <taxon>Streptophyta</taxon>
        <taxon>Embryophyta</taxon>
        <taxon>Tracheophyta</taxon>
        <taxon>Spermatophyta</taxon>
        <taxon>Magnoliopsida</taxon>
        <taxon>eudicotyledons</taxon>
        <taxon>Gunneridae</taxon>
        <taxon>Pentapetalae</taxon>
        <taxon>rosids</taxon>
        <taxon>malvids</taxon>
        <taxon>Malvales</taxon>
        <taxon>Malvaceae</taxon>
        <taxon>Helicteroideae</taxon>
        <taxon>Durio</taxon>
    </lineage>
</organism>
<keyword evidence="6" id="KW-0479">Metal-binding</keyword>
<keyword evidence="16" id="KW-1185">Reference proteome</keyword>
<dbReference type="FunFam" id="3.30.40.10:FF:000658">
    <property type="entry name" value="E3 ubiquitin-protein ligase APD2"/>
    <property type="match status" value="1"/>
</dbReference>
<dbReference type="InterPro" id="IPR032010">
    <property type="entry name" value="APD1-4_M"/>
</dbReference>
<keyword evidence="11 14" id="KW-0472">Membrane</keyword>
<protein>
    <submittedName>
        <fullName evidence="17">Uncharacterized protein LOC111302127</fullName>
    </submittedName>
</protein>
<reference evidence="17" key="1">
    <citation type="submission" date="2025-08" db="UniProtKB">
        <authorList>
            <consortium name="RefSeq"/>
        </authorList>
    </citation>
    <scope>IDENTIFICATION</scope>
    <source>
        <tissue evidence="17">Fruit stalk</tissue>
    </source>
</reference>
<dbReference type="GO" id="GO:0016567">
    <property type="term" value="P:protein ubiquitination"/>
    <property type="evidence" value="ECO:0007669"/>
    <property type="project" value="TreeGrafter"/>
</dbReference>
<keyword evidence="8" id="KW-0833">Ubl conjugation pathway</keyword>
<dbReference type="GeneID" id="111302127"/>
<gene>
    <name evidence="17" type="primary">LOC111302127</name>
</gene>
<dbReference type="PANTHER" id="PTHR46858:SF11">
    <property type="entry name" value="LIGASE, PUTATIVE-RELATED"/>
    <property type="match status" value="1"/>
</dbReference>
<evidence type="ECO:0000256" key="7">
    <source>
        <dbReference type="ARBA" id="ARBA00022771"/>
    </source>
</evidence>
<dbReference type="RefSeq" id="XP_022753799.1">
    <property type="nucleotide sequence ID" value="XM_022898064.1"/>
</dbReference>
<dbReference type="GO" id="GO:0061630">
    <property type="term" value="F:ubiquitin protein ligase activity"/>
    <property type="evidence" value="ECO:0007669"/>
    <property type="project" value="TreeGrafter"/>
</dbReference>
<dbReference type="Proteomes" id="UP000515121">
    <property type="component" value="Unplaced"/>
</dbReference>
<dbReference type="AlphaFoldDB" id="A0A6P5ZLU4"/>
<feature type="transmembrane region" description="Helical" evidence="14">
    <location>
        <begin position="332"/>
        <end position="353"/>
    </location>
</feature>
<keyword evidence="9" id="KW-0862">Zinc</keyword>
<dbReference type="Pfam" id="PF16040">
    <property type="entry name" value="APD1-4_N"/>
    <property type="match status" value="1"/>
</dbReference>
<evidence type="ECO:0000256" key="5">
    <source>
        <dbReference type="ARBA" id="ARBA00022692"/>
    </source>
</evidence>
<dbReference type="GO" id="GO:0009555">
    <property type="term" value="P:pollen development"/>
    <property type="evidence" value="ECO:0007669"/>
    <property type="project" value="UniProtKB-ARBA"/>
</dbReference>
<dbReference type="SUPFAM" id="SSF57850">
    <property type="entry name" value="RING/U-box"/>
    <property type="match status" value="1"/>
</dbReference>
<evidence type="ECO:0000256" key="3">
    <source>
        <dbReference type="ARBA" id="ARBA00004906"/>
    </source>
</evidence>
<dbReference type="Pfam" id="PF16041">
    <property type="entry name" value="APD1-4_M"/>
    <property type="match status" value="1"/>
</dbReference>
<feature type="compositionally biased region" description="Basic and acidic residues" evidence="13">
    <location>
        <begin position="43"/>
        <end position="53"/>
    </location>
</feature>